<reference evidence="8" key="1">
    <citation type="journal article" date="2015" name="Proc. Natl. Acad. Sci. U.S.A.">
        <title>Networks of energetic and metabolic interactions define dynamics in microbial communities.</title>
        <authorList>
            <person name="Embree M."/>
            <person name="Liu J.K."/>
            <person name="Al-Bassam M.M."/>
            <person name="Zengler K."/>
        </authorList>
    </citation>
    <scope>NUCLEOTIDE SEQUENCE</scope>
</reference>
<accession>A0A0W8G0A2</accession>
<keyword evidence="4" id="KW-0472">Membrane</keyword>
<dbReference type="GO" id="GO:0009279">
    <property type="term" value="C:cell outer membrane"/>
    <property type="evidence" value="ECO:0007669"/>
    <property type="project" value="UniProtKB-SubCell"/>
</dbReference>
<dbReference type="Pfam" id="PF13620">
    <property type="entry name" value="CarboxypepD_reg"/>
    <property type="match status" value="1"/>
</dbReference>
<dbReference type="InterPro" id="IPR008969">
    <property type="entry name" value="CarboxyPept-like_regulatory"/>
</dbReference>
<protein>
    <submittedName>
        <fullName evidence="8">Putative tonb-dependent receptor</fullName>
    </submittedName>
</protein>
<evidence type="ECO:0000259" key="7">
    <source>
        <dbReference type="Pfam" id="PF14905"/>
    </source>
</evidence>
<dbReference type="PANTHER" id="PTHR40980">
    <property type="entry name" value="PLUG DOMAIN-CONTAINING PROTEIN"/>
    <property type="match status" value="1"/>
</dbReference>
<name>A0A0W8G0A2_9ZZZZ</name>
<dbReference type="InterPro" id="IPR012910">
    <property type="entry name" value="Plug_dom"/>
</dbReference>
<dbReference type="Pfam" id="PF14905">
    <property type="entry name" value="OMP_b-brl_3"/>
    <property type="match status" value="1"/>
</dbReference>
<keyword evidence="8" id="KW-0675">Receptor</keyword>
<dbReference type="Gene3D" id="2.60.40.1120">
    <property type="entry name" value="Carboxypeptidase-like, regulatory domain"/>
    <property type="match status" value="1"/>
</dbReference>
<feature type="domain" description="TonB-dependent receptor plug" evidence="6">
    <location>
        <begin position="152"/>
        <end position="226"/>
    </location>
</feature>
<evidence type="ECO:0000256" key="5">
    <source>
        <dbReference type="ARBA" id="ARBA00023237"/>
    </source>
</evidence>
<dbReference type="Gene3D" id="2.170.130.10">
    <property type="entry name" value="TonB-dependent receptor, plug domain"/>
    <property type="match status" value="1"/>
</dbReference>
<keyword evidence="5" id="KW-0998">Cell outer membrane</keyword>
<dbReference type="InterPro" id="IPR037066">
    <property type="entry name" value="Plug_dom_sf"/>
</dbReference>
<dbReference type="Gene3D" id="2.40.170.20">
    <property type="entry name" value="TonB-dependent receptor, beta-barrel domain"/>
    <property type="match status" value="1"/>
</dbReference>
<organism evidence="8">
    <name type="scientific">hydrocarbon metagenome</name>
    <dbReference type="NCBI Taxonomy" id="938273"/>
    <lineage>
        <taxon>unclassified sequences</taxon>
        <taxon>metagenomes</taxon>
        <taxon>ecological metagenomes</taxon>
    </lineage>
</organism>
<dbReference type="AlphaFoldDB" id="A0A0W8G0A2"/>
<dbReference type="InterPro" id="IPR036942">
    <property type="entry name" value="Beta-barrel_TonB_sf"/>
</dbReference>
<evidence type="ECO:0000256" key="1">
    <source>
        <dbReference type="ARBA" id="ARBA00004571"/>
    </source>
</evidence>
<feature type="domain" description="Outer membrane protein beta-barrel" evidence="7">
    <location>
        <begin position="382"/>
        <end position="781"/>
    </location>
</feature>
<evidence type="ECO:0000256" key="3">
    <source>
        <dbReference type="ARBA" id="ARBA00022692"/>
    </source>
</evidence>
<evidence type="ECO:0000256" key="4">
    <source>
        <dbReference type="ARBA" id="ARBA00023136"/>
    </source>
</evidence>
<evidence type="ECO:0000313" key="8">
    <source>
        <dbReference type="EMBL" id="KUG26550.1"/>
    </source>
</evidence>
<evidence type="ECO:0000256" key="2">
    <source>
        <dbReference type="ARBA" id="ARBA00022448"/>
    </source>
</evidence>
<dbReference type="EMBL" id="LNQE01000441">
    <property type="protein sequence ID" value="KUG26550.1"/>
    <property type="molecule type" value="Genomic_DNA"/>
</dbReference>
<dbReference type="PROSITE" id="PS52016">
    <property type="entry name" value="TONB_DEPENDENT_REC_3"/>
    <property type="match status" value="1"/>
</dbReference>
<evidence type="ECO:0000259" key="6">
    <source>
        <dbReference type="Pfam" id="PF07715"/>
    </source>
</evidence>
<keyword evidence="2" id="KW-0813">Transport</keyword>
<keyword evidence="3" id="KW-0812">Transmembrane</keyword>
<dbReference type="Pfam" id="PF07715">
    <property type="entry name" value="Plug"/>
    <property type="match status" value="1"/>
</dbReference>
<comment type="caution">
    <text evidence="8">The sequence shown here is derived from an EMBL/GenBank/DDBJ whole genome shotgun (WGS) entry which is preliminary data.</text>
</comment>
<sequence>MRIYVLLLLLLLLVIPAQQRPGSGGGMNPPSITGKVSELSTNIPMEFANIVLFNSDDSTQVTGTVTNKDGVFLLERIKRGSYYLEASYIGFDKKIVDNIIIQNPGQLNIGEIKLTPHTYGTEEILISGQRSPISYEIDKKVIDVGSQFTAASGTAVDILENVPSITVDIEGNVSLRGSGNFTVLIDGRPTVLDASDVLQQIPASSIQNIEIITNPSAKYDPEGTSGIINIVMKKSDQIGISGVAELNGGLNDQYGAEGIVDYRSGDFQANFGANYNKRLFKMVEEENNWTNRDEFYSYYDSEGNGTRGRTFLRLNGSLSYNLGLGNLITLGGRFSDRAFNRISNLSYNQWTSDDPSRQFFRSYSDRERSGYSYSAFLNYLLKFNETGHQLIADLSYESAENDEYSINNLRQDGAVISGQKSTEAGPDENFRIKLDYTLPFNAKSKFEAGYQTDIELSTERTGLYYYQADVNNYVEQIDFRNEANYDKTVHSVYSLYSNKIGRLGFQFGARGEYTGRQIDVARSNSSFEIDRWDFFPSAHFSYEFLDKHQLMTSYTRRINRPRGWQLEPFETWMDAYNVRIGNPGLLPEYIDSYELGYQTYIGNMVFSVEGYYRVVNNKVERLSSVYSDGVTLSSVDNVGKDYSLGTELFFNFDPIKIWNVNLIGNIYDYKIEGTINNRDFSRTSFNWNIRFNNIIKLNDRTQIQINTIYNSPSVSSQGRTEDFLFVNAALRYEVIANMLTATLQMRDVLSSFKREHTLQTPDLYTYRLATRESTDIMLNLRFNINNYKQQRRPQNGEGSGLDGDEF</sequence>
<dbReference type="PANTHER" id="PTHR40980:SF4">
    <property type="entry name" value="TONB-DEPENDENT RECEPTOR-LIKE BETA-BARREL DOMAIN-CONTAINING PROTEIN"/>
    <property type="match status" value="1"/>
</dbReference>
<comment type="subcellular location">
    <subcellularLocation>
        <location evidence="1">Cell outer membrane</location>
        <topology evidence="1">Multi-pass membrane protein</topology>
    </subcellularLocation>
</comment>
<dbReference type="InterPro" id="IPR039426">
    <property type="entry name" value="TonB-dep_rcpt-like"/>
</dbReference>
<dbReference type="SUPFAM" id="SSF56935">
    <property type="entry name" value="Porins"/>
    <property type="match status" value="1"/>
</dbReference>
<gene>
    <name evidence="8" type="ORF">ASZ90_003605</name>
</gene>
<dbReference type="SUPFAM" id="SSF49464">
    <property type="entry name" value="Carboxypeptidase regulatory domain-like"/>
    <property type="match status" value="1"/>
</dbReference>
<dbReference type="InterPro" id="IPR041700">
    <property type="entry name" value="OMP_b-brl_3"/>
</dbReference>
<proteinExistence type="predicted"/>